<feature type="chain" id="PRO_5012725225" evidence="1">
    <location>
        <begin position="17"/>
        <end position="205"/>
    </location>
</feature>
<dbReference type="Proteomes" id="UP000184063">
    <property type="component" value="Unassembled WGS sequence"/>
</dbReference>
<name>A0A1M3TRF0_ASPLC</name>
<feature type="signal peptide" evidence="1">
    <location>
        <begin position="1"/>
        <end position="16"/>
    </location>
</feature>
<evidence type="ECO:0000313" key="3">
    <source>
        <dbReference type="Proteomes" id="UP000184063"/>
    </source>
</evidence>
<accession>A0A1M3TRF0</accession>
<keyword evidence="1" id="KW-0732">Signal</keyword>
<sequence>MWQFSILFTTIGSATSDAWLGVGILGLACRTMKGQRGGISARTVPSFLRHFDFRADGSRISRAQNKHILFPGRQVVKQADCADHHENNEIPWIGDPLPVNVKCSSHGGYFSVVSSLAHEMAASSCLRVDPMDLVSYPIGSSVKAPYDDSIQIPDRLIESSPLHMAAFRLRPGFHRHFGHYQLSRHWAVVLSRRYFVKNLMRGPAF</sequence>
<evidence type="ECO:0000313" key="2">
    <source>
        <dbReference type="EMBL" id="OJZ89323.1"/>
    </source>
</evidence>
<organism evidence="2 3">
    <name type="scientific">Aspergillus luchuensis (strain CBS 106.47)</name>
    <dbReference type="NCBI Taxonomy" id="1137211"/>
    <lineage>
        <taxon>Eukaryota</taxon>
        <taxon>Fungi</taxon>
        <taxon>Dikarya</taxon>
        <taxon>Ascomycota</taxon>
        <taxon>Pezizomycotina</taxon>
        <taxon>Eurotiomycetes</taxon>
        <taxon>Eurotiomycetidae</taxon>
        <taxon>Eurotiales</taxon>
        <taxon>Aspergillaceae</taxon>
        <taxon>Aspergillus</taxon>
        <taxon>Aspergillus subgen. Circumdati</taxon>
    </lineage>
</organism>
<proteinExistence type="predicted"/>
<reference evidence="3" key="1">
    <citation type="journal article" date="2017" name="Genome Biol.">
        <title>Comparative genomics reveals high biological diversity and specific adaptations in the industrially and medically important fungal genus Aspergillus.</title>
        <authorList>
            <person name="de Vries R.P."/>
            <person name="Riley R."/>
            <person name="Wiebenga A."/>
            <person name="Aguilar-Osorio G."/>
            <person name="Amillis S."/>
            <person name="Uchima C.A."/>
            <person name="Anderluh G."/>
            <person name="Asadollahi M."/>
            <person name="Askin M."/>
            <person name="Barry K."/>
            <person name="Battaglia E."/>
            <person name="Bayram O."/>
            <person name="Benocci T."/>
            <person name="Braus-Stromeyer S.A."/>
            <person name="Caldana C."/>
            <person name="Canovas D."/>
            <person name="Cerqueira G.C."/>
            <person name="Chen F."/>
            <person name="Chen W."/>
            <person name="Choi C."/>
            <person name="Clum A."/>
            <person name="Dos Santos R.A."/>
            <person name="Damasio A.R."/>
            <person name="Diallinas G."/>
            <person name="Emri T."/>
            <person name="Fekete E."/>
            <person name="Flipphi M."/>
            <person name="Freyberg S."/>
            <person name="Gallo A."/>
            <person name="Gournas C."/>
            <person name="Habgood R."/>
            <person name="Hainaut M."/>
            <person name="Harispe M.L."/>
            <person name="Henrissat B."/>
            <person name="Hilden K.S."/>
            <person name="Hope R."/>
            <person name="Hossain A."/>
            <person name="Karabika E."/>
            <person name="Karaffa L."/>
            <person name="Karanyi Z."/>
            <person name="Krasevec N."/>
            <person name="Kuo A."/>
            <person name="Kusch H."/>
            <person name="LaButti K."/>
            <person name="Lagendijk E.L."/>
            <person name="Lapidus A."/>
            <person name="Levasseur A."/>
            <person name="Lindquist E."/>
            <person name="Lipzen A."/>
            <person name="Logrieco A.F."/>
            <person name="MacCabe A."/>
            <person name="Maekelae M.R."/>
            <person name="Malavazi I."/>
            <person name="Melin P."/>
            <person name="Meyer V."/>
            <person name="Mielnichuk N."/>
            <person name="Miskei M."/>
            <person name="Molnar A.P."/>
            <person name="Mule G."/>
            <person name="Ngan C.Y."/>
            <person name="Orejas M."/>
            <person name="Orosz E."/>
            <person name="Ouedraogo J.P."/>
            <person name="Overkamp K.M."/>
            <person name="Park H.-S."/>
            <person name="Perrone G."/>
            <person name="Piumi F."/>
            <person name="Punt P.J."/>
            <person name="Ram A.F."/>
            <person name="Ramon A."/>
            <person name="Rauscher S."/>
            <person name="Record E."/>
            <person name="Riano-Pachon D.M."/>
            <person name="Robert V."/>
            <person name="Roehrig J."/>
            <person name="Ruller R."/>
            <person name="Salamov A."/>
            <person name="Salih N.S."/>
            <person name="Samson R.A."/>
            <person name="Sandor E."/>
            <person name="Sanguinetti M."/>
            <person name="Schuetze T."/>
            <person name="Sepcic K."/>
            <person name="Shelest E."/>
            <person name="Sherlock G."/>
            <person name="Sophianopoulou V."/>
            <person name="Squina F.M."/>
            <person name="Sun H."/>
            <person name="Susca A."/>
            <person name="Todd R.B."/>
            <person name="Tsang A."/>
            <person name="Unkles S.E."/>
            <person name="van de Wiele N."/>
            <person name="van Rossen-Uffink D."/>
            <person name="Oliveira J.V."/>
            <person name="Vesth T.C."/>
            <person name="Visser J."/>
            <person name="Yu J.-H."/>
            <person name="Zhou M."/>
            <person name="Andersen M.R."/>
            <person name="Archer D.B."/>
            <person name="Baker S.E."/>
            <person name="Benoit I."/>
            <person name="Brakhage A.A."/>
            <person name="Braus G.H."/>
            <person name="Fischer R."/>
            <person name="Frisvad J.C."/>
            <person name="Goldman G.H."/>
            <person name="Houbraken J."/>
            <person name="Oakley B."/>
            <person name="Pocsi I."/>
            <person name="Scazzocchio C."/>
            <person name="Seiboth B."/>
            <person name="vanKuyk P.A."/>
            <person name="Wortman J."/>
            <person name="Dyer P.S."/>
            <person name="Grigoriev I.V."/>
        </authorList>
    </citation>
    <scope>NUCLEOTIDE SEQUENCE [LARGE SCALE GENOMIC DNA]</scope>
    <source>
        <strain evidence="3">CBS 106.47</strain>
    </source>
</reference>
<dbReference type="AlphaFoldDB" id="A0A1M3TRF0"/>
<dbReference type="VEuPathDB" id="FungiDB:ASPFODRAFT_58051"/>
<protein>
    <submittedName>
        <fullName evidence="2">Uncharacterized protein</fullName>
    </submittedName>
</protein>
<gene>
    <name evidence="2" type="ORF">ASPFODRAFT_58051</name>
</gene>
<dbReference type="EMBL" id="KV878238">
    <property type="protein sequence ID" value="OJZ89323.1"/>
    <property type="molecule type" value="Genomic_DNA"/>
</dbReference>
<evidence type="ECO:0000256" key="1">
    <source>
        <dbReference type="SAM" id="SignalP"/>
    </source>
</evidence>